<keyword evidence="1" id="KW-1133">Transmembrane helix</keyword>
<protein>
    <submittedName>
        <fullName evidence="2">Uncharacterized protein</fullName>
    </submittedName>
</protein>
<dbReference type="STRING" id="161895.CPHO_05655"/>
<proteinExistence type="predicted"/>
<keyword evidence="1" id="KW-0812">Transmembrane</keyword>
<feature type="transmembrane region" description="Helical" evidence="1">
    <location>
        <begin position="104"/>
        <end position="125"/>
    </location>
</feature>
<dbReference type="Proteomes" id="UP000185491">
    <property type="component" value="Chromosome"/>
</dbReference>
<evidence type="ECO:0000313" key="2">
    <source>
        <dbReference type="EMBL" id="APT92454.1"/>
    </source>
</evidence>
<gene>
    <name evidence="2" type="ORF">CPHO_05655</name>
</gene>
<evidence type="ECO:0000313" key="3">
    <source>
        <dbReference type="Proteomes" id="UP000185491"/>
    </source>
</evidence>
<keyword evidence="1" id="KW-0472">Membrane</keyword>
<keyword evidence="3" id="KW-1185">Reference proteome</keyword>
<evidence type="ECO:0000256" key="1">
    <source>
        <dbReference type="SAM" id="Phobius"/>
    </source>
</evidence>
<dbReference type="EMBL" id="CP009249">
    <property type="protein sequence ID" value="APT92454.1"/>
    <property type="molecule type" value="Genomic_DNA"/>
</dbReference>
<dbReference type="AlphaFoldDB" id="A0A1L7D2V2"/>
<feature type="transmembrane region" description="Helical" evidence="1">
    <location>
        <begin position="57"/>
        <end position="77"/>
    </location>
</feature>
<accession>A0A1L7D2V2</accession>
<feature type="transmembrane region" description="Helical" evidence="1">
    <location>
        <begin position="28"/>
        <end position="50"/>
    </location>
</feature>
<feature type="transmembrane region" description="Helical" evidence="1">
    <location>
        <begin position="132"/>
        <end position="150"/>
    </location>
</feature>
<sequence length="291" mass="31885">MWCLVVPIGYFFAILVQSSNTFIFTKISFWLMLFYALVVGVSWTLIGTILGFTLSPVLAMCLSGGISFAWYALIVAIPPGPIDRVTGKFLVCCSYGEVLNSQAIFLAMLGIASAAFIITGLCLVWKLSRFTGMLLLCLGIISMAMTFSIGKSMNPTGSAPRDPSEMKCRDNICAWPEIPDSYFENNVLALDELRKVAPESWNSYINNPILWGSGSRDSLTFVGLNNVDGVLGAFVDQAASAQLIREGKSICGIPAQELGIIMTSLPWPPEQVVELSVVHERLEDNYCPQRR</sequence>
<organism evidence="2 3">
    <name type="scientific">Corynebacterium phocae</name>
    <dbReference type="NCBI Taxonomy" id="161895"/>
    <lineage>
        <taxon>Bacteria</taxon>
        <taxon>Bacillati</taxon>
        <taxon>Actinomycetota</taxon>
        <taxon>Actinomycetes</taxon>
        <taxon>Mycobacteriales</taxon>
        <taxon>Corynebacteriaceae</taxon>
        <taxon>Corynebacterium</taxon>
    </lineage>
</organism>
<dbReference type="KEGG" id="cpho:CPHO_05655"/>
<name>A0A1L7D2V2_9CORY</name>
<reference evidence="2 3" key="1">
    <citation type="submission" date="2014-08" db="EMBL/GenBank/DDBJ databases">
        <title>Complete genome sequence of Corynebacterium phocae M408/89/1(T)(=DSM 44612(T)), isolated from the common seal (Phoca vitulina).</title>
        <authorList>
            <person name="Ruckert C."/>
            <person name="Albersmeier A."/>
            <person name="Winkler A."/>
            <person name="Kalinowski J."/>
        </authorList>
    </citation>
    <scope>NUCLEOTIDE SEQUENCE [LARGE SCALE GENOMIC DNA]</scope>
    <source>
        <strain evidence="2 3">M408/89/1</strain>
    </source>
</reference>